<gene>
    <name evidence="6" type="ORF">GCM10023081_32350</name>
</gene>
<comment type="cofactor">
    <cofactor evidence="1">
        <name>FAD</name>
        <dbReference type="ChEBI" id="CHEBI:57692"/>
    </cofactor>
</comment>
<keyword evidence="7" id="KW-1185">Reference proteome</keyword>
<dbReference type="Gene3D" id="3.30.465.10">
    <property type="match status" value="1"/>
</dbReference>
<dbReference type="Proteomes" id="UP001500752">
    <property type="component" value="Unassembled WGS sequence"/>
</dbReference>
<dbReference type="RefSeq" id="WP_345152358.1">
    <property type="nucleotide sequence ID" value="NZ_BAABEO010000020.1"/>
</dbReference>
<dbReference type="InterPro" id="IPR016171">
    <property type="entry name" value="Vanillyl_alc_oxidase_C-sub2"/>
</dbReference>
<accession>A0ABP7CNV3</accession>
<dbReference type="SUPFAM" id="SSF55103">
    <property type="entry name" value="FAD-linked oxidases, C-terminal domain"/>
    <property type="match status" value="1"/>
</dbReference>
<evidence type="ECO:0000313" key="6">
    <source>
        <dbReference type="EMBL" id="GAA3692396.1"/>
    </source>
</evidence>
<dbReference type="InterPro" id="IPR016169">
    <property type="entry name" value="FAD-bd_PCMH_sub2"/>
</dbReference>
<dbReference type="InterPro" id="IPR016166">
    <property type="entry name" value="FAD-bd_PCMH"/>
</dbReference>
<dbReference type="InterPro" id="IPR016170">
    <property type="entry name" value="Cytok_DH_C_sf"/>
</dbReference>
<evidence type="ECO:0000256" key="4">
    <source>
        <dbReference type="ARBA" id="ARBA00023002"/>
    </source>
</evidence>
<dbReference type="InterPro" id="IPR016167">
    <property type="entry name" value="FAD-bd_PCMH_sub1"/>
</dbReference>
<dbReference type="Pfam" id="PF02913">
    <property type="entry name" value="FAD-oxidase_C"/>
    <property type="match status" value="1"/>
</dbReference>
<evidence type="ECO:0000256" key="3">
    <source>
        <dbReference type="ARBA" id="ARBA00022827"/>
    </source>
</evidence>
<proteinExistence type="predicted"/>
<sequence length="534" mass="58821">MTATPTQQYDDRMPSLGAEVIEGLVNIVGRDAVIVDRPLLEDPEHPLKDPYWIPDNHRYSPAAAVLPSSVEEVQGIVALAHEHRIPIWTHSQGRNNGYGGPSPRVRGSLNLSLRRMNRILEINEELAYAVVEPGVRWFDLYDELRRRGSRLMVSIPDLGWGSVVGNSLDNGVTYLPVGQDFGAPCGLEVVLPDGQLLRTGMGAMSGNPSFHIYKRGVGPVLDPLFMQSNLGIVTRMGIWLTPQPEVFAPLTLTIAHEADLPAAIDTIRELKLRNQLRGSPCLYNTLMAATMTGAKDAIAAAAQGIMPDEDIERIARQTGLGRWYVRAALWGNREEIEVQLRSVRAAWERIPGATITVSGHYAPDEYESIESISDRILAGVPNLDVIKHKDEGFAHIGLSPLVPLQGHRVQEVVELIRTITHEQMGLNFKAGILVTGDRSCAVVASINFDRRDPVQAAHAYEVGRTMIREVARLGYTEYRTHLDLMDDVAGLLDFNDHAYRRFCERIKDAVDPRGILSPGRYGIWPGGAGPAGGD</sequence>
<dbReference type="Gene3D" id="3.30.43.10">
    <property type="entry name" value="Uridine Diphospho-n-acetylenolpyruvylglucosamine Reductase, domain 2"/>
    <property type="match status" value="1"/>
</dbReference>
<keyword evidence="4" id="KW-0560">Oxidoreductase</keyword>
<name>A0ABP7CNV3_9MICC</name>
<reference evidence="7" key="1">
    <citation type="journal article" date="2019" name="Int. J. Syst. Evol. Microbiol.">
        <title>The Global Catalogue of Microorganisms (GCM) 10K type strain sequencing project: providing services to taxonomists for standard genome sequencing and annotation.</title>
        <authorList>
            <consortium name="The Broad Institute Genomics Platform"/>
            <consortium name="The Broad Institute Genome Sequencing Center for Infectious Disease"/>
            <person name="Wu L."/>
            <person name="Ma J."/>
        </authorList>
    </citation>
    <scope>NUCLEOTIDE SEQUENCE [LARGE SCALE GENOMIC DNA]</scope>
    <source>
        <strain evidence="7">JCM 30742</strain>
    </source>
</reference>
<dbReference type="InterPro" id="IPR006094">
    <property type="entry name" value="Oxid_FAD_bind_N"/>
</dbReference>
<keyword evidence="3" id="KW-0274">FAD</keyword>
<keyword evidence="2" id="KW-0285">Flavoprotein</keyword>
<comment type="caution">
    <text evidence="6">The sequence shown here is derived from an EMBL/GenBank/DDBJ whole genome shotgun (WGS) entry which is preliminary data.</text>
</comment>
<evidence type="ECO:0000313" key="7">
    <source>
        <dbReference type="Proteomes" id="UP001500752"/>
    </source>
</evidence>
<evidence type="ECO:0000259" key="5">
    <source>
        <dbReference type="PROSITE" id="PS51387"/>
    </source>
</evidence>
<dbReference type="Pfam" id="PF01565">
    <property type="entry name" value="FAD_binding_4"/>
    <property type="match status" value="1"/>
</dbReference>
<dbReference type="SUPFAM" id="SSF56176">
    <property type="entry name" value="FAD-binding/transporter-associated domain-like"/>
    <property type="match status" value="1"/>
</dbReference>
<dbReference type="PROSITE" id="PS51387">
    <property type="entry name" value="FAD_PCMH"/>
    <property type="match status" value="1"/>
</dbReference>
<dbReference type="InterPro" id="IPR004113">
    <property type="entry name" value="FAD-bd_oxidored_4_C"/>
</dbReference>
<dbReference type="PANTHER" id="PTHR11748:SF114">
    <property type="entry name" value="ARYL-ALCOHOL OXIDASE VANILLYL-ALCOHOL OXIDASE (AFU_ORTHOLOGUE AFUA_3G09500)-RELATED"/>
    <property type="match status" value="1"/>
</dbReference>
<dbReference type="PANTHER" id="PTHR11748">
    <property type="entry name" value="D-LACTATE DEHYDROGENASE"/>
    <property type="match status" value="1"/>
</dbReference>
<evidence type="ECO:0000256" key="2">
    <source>
        <dbReference type="ARBA" id="ARBA00022630"/>
    </source>
</evidence>
<organism evidence="6 7">
    <name type="scientific">Arthrobacter ginkgonis</name>
    <dbReference type="NCBI Taxonomy" id="1630594"/>
    <lineage>
        <taxon>Bacteria</taxon>
        <taxon>Bacillati</taxon>
        <taxon>Actinomycetota</taxon>
        <taxon>Actinomycetes</taxon>
        <taxon>Micrococcales</taxon>
        <taxon>Micrococcaceae</taxon>
        <taxon>Arthrobacter</taxon>
    </lineage>
</organism>
<dbReference type="Gene3D" id="3.40.462.10">
    <property type="entry name" value="FAD-linked oxidases, C-terminal domain"/>
    <property type="match status" value="1"/>
</dbReference>
<dbReference type="Gene3D" id="1.10.45.10">
    <property type="entry name" value="Vanillyl-alcohol Oxidase, Chain A, domain 4"/>
    <property type="match status" value="1"/>
</dbReference>
<dbReference type="EMBL" id="BAABEO010000020">
    <property type="protein sequence ID" value="GAA3692396.1"/>
    <property type="molecule type" value="Genomic_DNA"/>
</dbReference>
<dbReference type="InterPro" id="IPR016164">
    <property type="entry name" value="FAD-linked_Oxase-like_C"/>
</dbReference>
<dbReference type="InterPro" id="IPR036318">
    <property type="entry name" value="FAD-bd_PCMH-like_sf"/>
</dbReference>
<feature type="domain" description="FAD-binding PCMH-type" evidence="5">
    <location>
        <begin position="57"/>
        <end position="243"/>
    </location>
</feature>
<protein>
    <submittedName>
        <fullName evidence="6">FAD-binding oxidoreductase</fullName>
    </submittedName>
</protein>
<evidence type="ECO:0000256" key="1">
    <source>
        <dbReference type="ARBA" id="ARBA00001974"/>
    </source>
</evidence>